<organism evidence="1 2">
    <name type="scientific">Coptis chinensis</name>
    <dbReference type="NCBI Taxonomy" id="261450"/>
    <lineage>
        <taxon>Eukaryota</taxon>
        <taxon>Viridiplantae</taxon>
        <taxon>Streptophyta</taxon>
        <taxon>Embryophyta</taxon>
        <taxon>Tracheophyta</taxon>
        <taxon>Spermatophyta</taxon>
        <taxon>Magnoliopsida</taxon>
        <taxon>Ranunculales</taxon>
        <taxon>Ranunculaceae</taxon>
        <taxon>Coptidoideae</taxon>
        <taxon>Coptis</taxon>
    </lineage>
</organism>
<dbReference type="PANTHER" id="PTHR33699">
    <property type="entry name" value="EXPRESSED PROTEIN"/>
    <property type="match status" value="1"/>
</dbReference>
<comment type="caution">
    <text evidence="1">The sequence shown here is derived from an EMBL/GenBank/DDBJ whole genome shotgun (WGS) entry which is preliminary data.</text>
</comment>
<keyword evidence="2" id="KW-1185">Reference proteome</keyword>
<evidence type="ECO:0000313" key="2">
    <source>
        <dbReference type="Proteomes" id="UP000631114"/>
    </source>
</evidence>
<evidence type="ECO:0000313" key="1">
    <source>
        <dbReference type="EMBL" id="KAF9610672.1"/>
    </source>
</evidence>
<gene>
    <name evidence="1" type="ORF">IFM89_023928</name>
</gene>
<dbReference type="OrthoDB" id="755325at2759"/>
<dbReference type="AlphaFoldDB" id="A0A835LZF3"/>
<reference evidence="1 2" key="1">
    <citation type="submission" date="2020-10" db="EMBL/GenBank/DDBJ databases">
        <title>The Coptis chinensis genome and diversification of protoberbering-type alkaloids.</title>
        <authorList>
            <person name="Wang B."/>
            <person name="Shu S."/>
            <person name="Song C."/>
            <person name="Liu Y."/>
        </authorList>
    </citation>
    <scope>NUCLEOTIDE SEQUENCE [LARGE SCALE GENOMIC DNA]</scope>
    <source>
        <strain evidence="1">HL-2020</strain>
        <tissue evidence="1">Leaf</tissue>
    </source>
</reference>
<accession>A0A835LZF3</accession>
<sequence>MDDYMKRNHIPAFGNWDYEDGLPITQYFESARQAGLLRYTYNGDADLYSYSGYDHDQDLYMKPATITVVPRRKMKTKGEGEKTYLPQIKEQKKQRKVYDVDQRASQQQQIVAPSGRAPKAVDEDLYKIPPELLYSYPKKKRTFGFFLRCLVPSCAA</sequence>
<dbReference type="EMBL" id="JADFTS010000004">
    <property type="protein sequence ID" value="KAF9610672.1"/>
    <property type="molecule type" value="Genomic_DNA"/>
</dbReference>
<dbReference type="Proteomes" id="UP000631114">
    <property type="component" value="Unassembled WGS sequence"/>
</dbReference>
<proteinExistence type="predicted"/>
<name>A0A835LZF3_9MAGN</name>
<protein>
    <submittedName>
        <fullName evidence="1">Uncharacterized protein</fullName>
    </submittedName>
</protein>
<dbReference type="PANTHER" id="PTHR33699:SF3">
    <property type="entry name" value="OS06G0347300 PROTEIN"/>
    <property type="match status" value="1"/>
</dbReference>